<accession>W4MGC9</accession>
<dbReference type="EMBL" id="AZHX01000144">
    <property type="protein sequence ID" value="ETX08737.1"/>
    <property type="molecule type" value="Genomic_DNA"/>
</dbReference>
<evidence type="ECO:0000313" key="2">
    <source>
        <dbReference type="Proteomes" id="UP000019140"/>
    </source>
</evidence>
<keyword evidence="2" id="KW-1185">Reference proteome</keyword>
<evidence type="ECO:0000313" key="1">
    <source>
        <dbReference type="EMBL" id="ETX08737.1"/>
    </source>
</evidence>
<organism evidence="1 2">
    <name type="scientific">Candidatus Entotheonella gemina</name>
    <dbReference type="NCBI Taxonomy" id="1429439"/>
    <lineage>
        <taxon>Bacteria</taxon>
        <taxon>Pseudomonadati</taxon>
        <taxon>Nitrospinota/Tectimicrobiota group</taxon>
        <taxon>Candidatus Tectimicrobiota</taxon>
        <taxon>Candidatus Entotheonellia</taxon>
        <taxon>Candidatus Entotheonellales</taxon>
        <taxon>Candidatus Entotheonellaceae</taxon>
        <taxon>Candidatus Entotheonella</taxon>
    </lineage>
</organism>
<comment type="caution">
    <text evidence="1">The sequence shown here is derived from an EMBL/GenBank/DDBJ whole genome shotgun (WGS) entry which is preliminary data.</text>
</comment>
<protein>
    <submittedName>
        <fullName evidence="1">Uncharacterized protein</fullName>
    </submittedName>
</protein>
<dbReference type="AlphaFoldDB" id="W4MGC9"/>
<dbReference type="HOGENOM" id="CLU_2768148_0_0_7"/>
<proteinExistence type="predicted"/>
<sequence>MCLPGDIGWIIEADERPMESWEMAKAECLKFGMRLPEPFEFLFSCTNAEGFGLLSSCEPRYRHRSDRAL</sequence>
<reference evidence="1 2" key="1">
    <citation type="journal article" date="2014" name="Nature">
        <title>An environmental bacterial taxon with a large and distinct metabolic repertoire.</title>
        <authorList>
            <person name="Wilson M.C."/>
            <person name="Mori T."/>
            <person name="Ruckert C."/>
            <person name="Uria A.R."/>
            <person name="Helf M.J."/>
            <person name="Takada K."/>
            <person name="Gernert C."/>
            <person name="Steffens U.A."/>
            <person name="Heycke N."/>
            <person name="Schmitt S."/>
            <person name="Rinke C."/>
            <person name="Helfrich E.J."/>
            <person name="Brachmann A.O."/>
            <person name="Gurgui C."/>
            <person name="Wakimoto T."/>
            <person name="Kracht M."/>
            <person name="Crusemann M."/>
            <person name="Hentschel U."/>
            <person name="Abe I."/>
            <person name="Matsunaga S."/>
            <person name="Kalinowski J."/>
            <person name="Takeyama H."/>
            <person name="Piel J."/>
        </authorList>
    </citation>
    <scope>NUCLEOTIDE SEQUENCE [LARGE SCALE GENOMIC DNA]</scope>
    <source>
        <strain evidence="2">TSY2</strain>
    </source>
</reference>
<name>W4MGC9_9BACT</name>
<gene>
    <name evidence="1" type="ORF">ETSY2_03630</name>
</gene>
<dbReference type="Proteomes" id="UP000019140">
    <property type="component" value="Unassembled WGS sequence"/>
</dbReference>